<dbReference type="AlphaFoldDB" id="A0A3P7J474"/>
<accession>A0A3P7J474</accession>
<organism evidence="1 2">
    <name type="scientific">Strongylus vulgaris</name>
    <name type="common">Blood worm</name>
    <dbReference type="NCBI Taxonomy" id="40348"/>
    <lineage>
        <taxon>Eukaryota</taxon>
        <taxon>Metazoa</taxon>
        <taxon>Ecdysozoa</taxon>
        <taxon>Nematoda</taxon>
        <taxon>Chromadorea</taxon>
        <taxon>Rhabditida</taxon>
        <taxon>Rhabditina</taxon>
        <taxon>Rhabditomorpha</taxon>
        <taxon>Strongyloidea</taxon>
        <taxon>Strongylidae</taxon>
        <taxon>Strongylus</taxon>
    </lineage>
</organism>
<sequence length="88" mass="10020">MKKGAQEGEDLCNIKLSILVEKHFSFSLTKKISHAYLGFRLLSVSPENSYTRKNIGYLYAIKNGAKWIYDTDDDNKPYGGNITILFLL</sequence>
<dbReference type="OrthoDB" id="6045904at2759"/>
<gene>
    <name evidence="1" type="ORF">SVUK_LOCUS10261</name>
</gene>
<dbReference type="PANTHER" id="PTHR31362">
    <property type="entry name" value="GLYCOSYLTRANSFERASE STELLO1-RELATED"/>
    <property type="match status" value="1"/>
</dbReference>
<protein>
    <submittedName>
        <fullName evidence="1">Uncharacterized protein</fullName>
    </submittedName>
</protein>
<evidence type="ECO:0000313" key="2">
    <source>
        <dbReference type="Proteomes" id="UP000270094"/>
    </source>
</evidence>
<proteinExistence type="predicted"/>
<evidence type="ECO:0000313" key="1">
    <source>
        <dbReference type="EMBL" id="VDM75263.1"/>
    </source>
</evidence>
<dbReference type="Proteomes" id="UP000270094">
    <property type="component" value="Unassembled WGS sequence"/>
</dbReference>
<keyword evidence="2" id="KW-1185">Reference proteome</keyword>
<dbReference type="EMBL" id="UYYB01095104">
    <property type="protein sequence ID" value="VDM75263.1"/>
    <property type="molecule type" value="Genomic_DNA"/>
</dbReference>
<reference evidence="1 2" key="1">
    <citation type="submission" date="2018-11" db="EMBL/GenBank/DDBJ databases">
        <authorList>
            <consortium name="Pathogen Informatics"/>
        </authorList>
    </citation>
    <scope>NUCLEOTIDE SEQUENCE [LARGE SCALE GENOMIC DNA]</scope>
</reference>
<name>A0A3P7J474_STRVU</name>
<dbReference type="InterPro" id="IPR005049">
    <property type="entry name" value="STL-like"/>
</dbReference>
<dbReference type="PANTHER" id="PTHR31362:SF0">
    <property type="entry name" value="EXOSTOSIN DOMAIN-CONTAINING PROTEIN-RELATED"/>
    <property type="match status" value="1"/>
</dbReference>